<keyword evidence="4" id="KW-1003">Cell membrane</keyword>
<evidence type="ECO:0000256" key="7">
    <source>
        <dbReference type="ARBA" id="ARBA00023136"/>
    </source>
</evidence>
<feature type="transmembrane region" description="Helical" evidence="8">
    <location>
        <begin position="415"/>
        <end position="433"/>
    </location>
</feature>
<feature type="transmembrane region" description="Helical" evidence="8">
    <location>
        <begin position="439"/>
        <end position="466"/>
    </location>
</feature>
<dbReference type="InterPro" id="IPR036721">
    <property type="entry name" value="RCK_C_sf"/>
</dbReference>
<dbReference type="NCBIfam" id="TIGR01625">
    <property type="entry name" value="YidE_YbjL_dupl"/>
    <property type="match status" value="2"/>
</dbReference>
<dbReference type="GO" id="GO:0008324">
    <property type="term" value="F:monoatomic cation transmembrane transporter activity"/>
    <property type="evidence" value="ECO:0007669"/>
    <property type="project" value="InterPro"/>
</dbReference>
<dbReference type="InterPro" id="IPR006037">
    <property type="entry name" value="RCK_C"/>
</dbReference>
<feature type="transmembrane region" description="Helical" evidence="8">
    <location>
        <begin position="90"/>
        <end position="112"/>
    </location>
</feature>
<evidence type="ECO:0000256" key="8">
    <source>
        <dbReference type="SAM" id="Phobius"/>
    </source>
</evidence>
<dbReference type="SUPFAM" id="SSF116726">
    <property type="entry name" value="TrkA C-terminal domain-like"/>
    <property type="match status" value="2"/>
</dbReference>
<keyword evidence="7 8" id="KW-0472">Membrane</keyword>
<evidence type="ECO:0000313" key="11">
    <source>
        <dbReference type="Proteomes" id="UP001239257"/>
    </source>
</evidence>
<evidence type="ECO:0000259" key="9">
    <source>
        <dbReference type="PROSITE" id="PS51202"/>
    </source>
</evidence>
<dbReference type="PROSITE" id="PS51202">
    <property type="entry name" value="RCK_C"/>
    <property type="match status" value="1"/>
</dbReference>
<feature type="transmembrane region" description="Helical" evidence="8">
    <location>
        <begin position="59"/>
        <end position="78"/>
    </location>
</feature>
<evidence type="ECO:0000313" key="10">
    <source>
        <dbReference type="EMBL" id="WGK80519.1"/>
    </source>
</evidence>
<evidence type="ECO:0000256" key="6">
    <source>
        <dbReference type="ARBA" id="ARBA00022989"/>
    </source>
</evidence>
<dbReference type="RefSeq" id="WP_274675659.1">
    <property type="nucleotide sequence ID" value="NZ_CP118709.1"/>
</dbReference>
<dbReference type="PANTHER" id="PTHR30445">
    <property type="entry name" value="K(+)_H(+) ANTIPORTER SUBUNIT KHTT"/>
    <property type="match status" value="1"/>
</dbReference>
<proteinExistence type="inferred from homology"/>
<dbReference type="Proteomes" id="UP001239257">
    <property type="component" value="Chromosome 1"/>
</dbReference>
<protein>
    <submittedName>
        <fullName evidence="10">TrkA C-terminal domain-containing protein</fullName>
    </submittedName>
</protein>
<feature type="transmembrane region" description="Helical" evidence="8">
    <location>
        <begin position="34"/>
        <end position="53"/>
    </location>
</feature>
<organism evidence="10 11">
    <name type="scientific">Vibrio aestuarianus</name>
    <dbReference type="NCBI Taxonomy" id="28171"/>
    <lineage>
        <taxon>Bacteria</taxon>
        <taxon>Pseudomonadati</taxon>
        <taxon>Pseudomonadota</taxon>
        <taxon>Gammaproteobacteria</taxon>
        <taxon>Vibrionales</taxon>
        <taxon>Vibrionaceae</taxon>
        <taxon>Vibrio</taxon>
    </lineage>
</organism>
<keyword evidence="3" id="KW-0813">Transport</keyword>
<dbReference type="PANTHER" id="PTHR30445:SF3">
    <property type="entry name" value="TRANSPORT PROTEIN YIDE-RELATED"/>
    <property type="match status" value="1"/>
</dbReference>
<feature type="transmembrane region" description="Helical" evidence="8">
    <location>
        <begin position="6"/>
        <end position="27"/>
    </location>
</feature>
<gene>
    <name evidence="10" type="ORF">PYE51_07505</name>
</gene>
<comment type="similarity">
    <text evidence="2">Belongs to the AAE transporter (TC 2.A.81) family.</text>
</comment>
<evidence type="ECO:0000256" key="4">
    <source>
        <dbReference type="ARBA" id="ARBA00022475"/>
    </source>
</evidence>
<evidence type="ECO:0000256" key="1">
    <source>
        <dbReference type="ARBA" id="ARBA00004651"/>
    </source>
</evidence>
<feature type="transmembrane region" description="Helical" evidence="8">
    <location>
        <begin position="503"/>
        <end position="524"/>
    </location>
</feature>
<dbReference type="Pfam" id="PF02080">
    <property type="entry name" value="TrkA_C"/>
    <property type="match status" value="2"/>
</dbReference>
<evidence type="ECO:0000256" key="5">
    <source>
        <dbReference type="ARBA" id="ARBA00022692"/>
    </source>
</evidence>
<feature type="transmembrane region" description="Helical" evidence="8">
    <location>
        <begin position="150"/>
        <end position="172"/>
    </location>
</feature>
<dbReference type="Gene3D" id="3.30.70.1450">
    <property type="entry name" value="Regulator of K+ conductance, C-terminal domain"/>
    <property type="match status" value="2"/>
</dbReference>
<name>A0AAX3TZ50_9VIBR</name>
<keyword evidence="5 8" id="KW-0812">Transmembrane</keyword>
<comment type="subcellular location">
    <subcellularLocation>
        <location evidence="1">Cell membrane</location>
        <topology evidence="1">Multi-pass membrane protein</topology>
    </subcellularLocation>
</comment>
<dbReference type="GO" id="GO:0006813">
    <property type="term" value="P:potassium ion transport"/>
    <property type="evidence" value="ECO:0007669"/>
    <property type="project" value="InterPro"/>
</dbReference>
<feature type="domain" description="RCK C-terminal" evidence="9">
    <location>
        <begin position="177"/>
        <end position="259"/>
    </location>
</feature>
<accession>A0AAX3TZ50</accession>
<dbReference type="GO" id="GO:0005886">
    <property type="term" value="C:plasma membrane"/>
    <property type="evidence" value="ECO:0007669"/>
    <property type="project" value="UniProtKB-SubCell"/>
</dbReference>
<evidence type="ECO:0000256" key="2">
    <source>
        <dbReference type="ARBA" id="ARBA00009854"/>
    </source>
</evidence>
<keyword evidence="6 8" id="KW-1133">Transmembrane helix</keyword>
<feature type="transmembrane region" description="Helical" evidence="8">
    <location>
        <begin position="376"/>
        <end position="394"/>
    </location>
</feature>
<dbReference type="Pfam" id="PF06826">
    <property type="entry name" value="Asp-Al_Ex"/>
    <property type="match status" value="2"/>
</dbReference>
<dbReference type="InterPro" id="IPR050144">
    <property type="entry name" value="AAE_transporter"/>
</dbReference>
<dbReference type="InterPro" id="IPR006512">
    <property type="entry name" value="YidE_YbjL"/>
</dbReference>
<reference evidence="10" key="1">
    <citation type="submission" date="2022-02" db="EMBL/GenBank/DDBJ databases">
        <title>Emergence and expansion in Europe of a Vibrio aestuarianus clonal complex pathogenic for oysters.</title>
        <authorList>
            <person name="Mesnil A."/>
            <person name="Travers M.-A."/>
        </authorList>
    </citation>
    <scope>NUCLEOTIDE SEQUENCE</scope>
    <source>
        <strain evidence="10">U29</strain>
    </source>
</reference>
<dbReference type="GeneID" id="79917015"/>
<sequence>MIENIAYFLDSQPFITLFLVIGIGYAVGKINVGGFSLGIGAVLFVGLAFGAIAPNATPPGLLGLMGLVLFLYGIGIQYGRHFFSGLASSFGIKVNLLAAIAVLAGFGTAVLLSQTMHFSTDFAAGMFAGSLTSTASLQAAIDASGNNDPAVAYAIAYPFGVFGPMIFFYLALRMFKPDIDVPAAKRLAIGELDAKTRNFTGLTVGNVMHKLPDEVNLLAIRRNNVNLIPENDLQIDVNDTLLVTGYPEHIAMLQAADTGNVSEDRHNLDYERVFVSKEQLIGRKLRDIALPKHISVEIIQVRRGDTDLLAKPDLELEYGDQLGILVESSKKEQIRKLFGDSINAEFQYSFVAMGLGIAVGAMIGLIPFPIPGVGEVKFGIAGGVLIMSLVLGYVGRLGPLNWSMPIVANTLLRNFGLTLFLASVGISSGAPFVNNIAGAGLSIFIAGIVELAVVVLVVILIGHFIFKIKFDELLGIASGATGNPAILAYGNQLAPTGRPEICYAMIFPGVGTILKIILVQFFIVI</sequence>
<dbReference type="AlphaFoldDB" id="A0AAX3TZ50"/>
<feature type="transmembrane region" description="Helical" evidence="8">
    <location>
        <begin position="350"/>
        <end position="370"/>
    </location>
</feature>
<dbReference type="EMBL" id="CP118709">
    <property type="protein sequence ID" value="WGK80519.1"/>
    <property type="molecule type" value="Genomic_DNA"/>
</dbReference>
<evidence type="ECO:0000256" key="3">
    <source>
        <dbReference type="ARBA" id="ARBA00022448"/>
    </source>
</evidence>